<feature type="non-terminal residue" evidence="17">
    <location>
        <position position="895"/>
    </location>
</feature>
<feature type="disulfide bond" evidence="12">
    <location>
        <begin position="680"/>
        <end position="697"/>
    </location>
</feature>
<dbReference type="GO" id="GO:0048731">
    <property type="term" value="P:system development"/>
    <property type="evidence" value="ECO:0007669"/>
    <property type="project" value="UniProtKB-ARBA"/>
</dbReference>
<keyword evidence="10 12" id="KW-1015">Disulfide bond</keyword>
<keyword evidence="3 12" id="KW-0245">EGF-like domain</keyword>
<keyword evidence="7 15" id="KW-1133">Transmembrane helix</keyword>
<evidence type="ECO:0000256" key="10">
    <source>
        <dbReference type="ARBA" id="ARBA00023157"/>
    </source>
</evidence>
<evidence type="ECO:0000256" key="5">
    <source>
        <dbReference type="ARBA" id="ARBA00022729"/>
    </source>
</evidence>
<dbReference type="PRINTS" id="PR00009">
    <property type="entry name" value="EGFTGF"/>
</dbReference>
<dbReference type="InterPro" id="IPR001881">
    <property type="entry name" value="EGF-like_Ca-bd_dom"/>
</dbReference>
<dbReference type="PANTHER" id="PTHR46513">
    <property type="entry name" value="VITELLOGENIN RECEPTOR-LIKE PROTEIN-RELATED-RELATED"/>
    <property type="match status" value="1"/>
</dbReference>
<evidence type="ECO:0000313" key="17">
    <source>
        <dbReference type="EMBL" id="NXX59742.1"/>
    </source>
</evidence>
<dbReference type="GO" id="GO:0005154">
    <property type="term" value="F:epidermal growth factor receptor binding"/>
    <property type="evidence" value="ECO:0007669"/>
    <property type="project" value="UniProtKB-ARBA"/>
</dbReference>
<dbReference type="SMART" id="SM00181">
    <property type="entry name" value="EGF"/>
    <property type="match status" value="9"/>
</dbReference>
<dbReference type="SUPFAM" id="SSF57184">
    <property type="entry name" value="Growth factor receptor domain"/>
    <property type="match status" value="2"/>
</dbReference>
<feature type="repeat" description="LDL-receptor class B" evidence="13">
    <location>
        <begin position="341"/>
        <end position="383"/>
    </location>
</feature>
<comment type="caution">
    <text evidence="12">Lacks conserved residue(s) required for the propagation of feature annotation.</text>
</comment>
<dbReference type="GO" id="GO:0017147">
    <property type="term" value="F:Wnt-protein binding"/>
    <property type="evidence" value="ECO:0007669"/>
    <property type="project" value="TreeGrafter"/>
</dbReference>
<dbReference type="InterPro" id="IPR009030">
    <property type="entry name" value="Growth_fac_rcpt_cys_sf"/>
</dbReference>
<dbReference type="GO" id="GO:0008284">
    <property type="term" value="P:positive regulation of cell population proliferation"/>
    <property type="evidence" value="ECO:0007669"/>
    <property type="project" value="TreeGrafter"/>
</dbReference>
<feature type="domain" description="EGF-like" evidence="16">
    <location>
        <begin position="527"/>
        <end position="565"/>
    </location>
</feature>
<evidence type="ECO:0000256" key="15">
    <source>
        <dbReference type="SAM" id="Phobius"/>
    </source>
</evidence>
<comment type="caution">
    <text evidence="17">The sequence shown here is derived from an EMBL/GenBank/DDBJ whole genome shotgun (WGS) entry which is preliminary data.</text>
</comment>
<evidence type="ECO:0000259" key="16">
    <source>
        <dbReference type="PROSITE" id="PS50026"/>
    </source>
</evidence>
<dbReference type="PROSITE" id="PS01187">
    <property type="entry name" value="EGF_CA"/>
    <property type="match status" value="2"/>
</dbReference>
<dbReference type="SMART" id="SM00179">
    <property type="entry name" value="EGF_CA"/>
    <property type="match status" value="6"/>
</dbReference>
<dbReference type="Pfam" id="PF07645">
    <property type="entry name" value="EGF_CA"/>
    <property type="match status" value="3"/>
</dbReference>
<feature type="domain" description="EGF-like" evidence="16">
    <location>
        <begin position="608"/>
        <end position="648"/>
    </location>
</feature>
<dbReference type="FunFam" id="2.10.25.10:FF:000362">
    <property type="entry name" value="Pro-epidermal growth factor"/>
    <property type="match status" value="1"/>
</dbReference>
<dbReference type="Pfam" id="PF00058">
    <property type="entry name" value="Ldl_recept_b"/>
    <property type="match status" value="4"/>
</dbReference>
<dbReference type="FunFam" id="2.10.25.10:FF:000010">
    <property type="entry name" value="Pro-epidermal growth factor"/>
    <property type="match status" value="1"/>
</dbReference>
<keyword evidence="6" id="KW-0677">Repeat</keyword>
<dbReference type="Gene3D" id="2.10.25.10">
    <property type="entry name" value="Laminin"/>
    <property type="match status" value="8"/>
</dbReference>
<dbReference type="PROSITE" id="PS00022">
    <property type="entry name" value="EGF_1"/>
    <property type="match status" value="1"/>
</dbReference>
<dbReference type="InterPro" id="IPR049883">
    <property type="entry name" value="NOTCH1_EGF-like"/>
</dbReference>
<reference evidence="17 18" key="1">
    <citation type="submission" date="2020-02" db="EMBL/GenBank/DDBJ databases">
        <title>Bird 10,000 Genomes (B10K) Project - Family phase.</title>
        <authorList>
            <person name="Zhang G."/>
        </authorList>
    </citation>
    <scope>NUCLEOTIDE SEQUENCE [LARGE SCALE GENOMIC DNA]</scope>
    <source>
        <strain evidence="17">B10K-DU-002-70</strain>
        <tissue evidence="17">Muscle</tissue>
    </source>
</reference>
<dbReference type="AlphaFoldDB" id="A0A7L4I3R5"/>
<dbReference type="FunFam" id="2.10.25.10:FF:000254">
    <property type="entry name" value="Pro-epidermal growth factor"/>
    <property type="match status" value="1"/>
</dbReference>
<dbReference type="InterPro" id="IPR000742">
    <property type="entry name" value="EGF"/>
</dbReference>
<evidence type="ECO:0000256" key="14">
    <source>
        <dbReference type="SAM" id="MobiDB-lite"/>
    </source>
</evidence>
<accession>A0A7L4I3R5</accession>
<dbReference type="SUPFAM" id="SSF57196">
    <property type="entry name" value="EGF/Laminin"/>
    <property type="match status" value="2"/>
</dbReference>
<dbReference type="PANTHER" id="PTHR46513:SF5">
    <property type="entry name" value="PRO-EPIDERMAL GROWTH FACTOR"/>
    <property type="match status" value="1"/>
</dbReference>
<dbReference type="EMBL" id="VZTL01052876">
    <property type="protein sequence ID" value="NXX59742.1"/>
    <property type="molecule type" value="Genomic_DNA"/>
</dbReference>
<feature type="disulfide bond" evidence="12">
    <location>
        <begin position="699"/>
        <end position="708"/>
    </location>
</feature>
<dbReference type="InterPro" id="IPR000033">
    <property type="entry name" value="LDLR_classB_rpt"/>
</dbReference>
<evidence type="ECO:0000256" key="9">
    <source>
        <dbReference type="ARBA" id="ARBA00023136"/>
    </source>
</evidence>
<name>A0A7L4I3R5_SCOUM</name>
<dbReference type="PROSITE" id="PS50026">
    <property type="entry name" value="EGF_3"/>
    <property type="match status" value="4"/>
</dbReference>
<keyword evidence="5" id="KW-0732">Signal</keyword>
<dbReference type="PROSITE" id="PS01186">
    <property type="entry name" value="EGF_2"/>
    <property type="match status" value="4"/>
</dbReference>
<dbReference type="InterPro" id="IPR050778">
    <property type="entry name" value="Cueball_EGF_LRP_Nidogen"/>
</dbReference>
<dbReference type="FunFam" id="2.10.25.10:FF:000038">
    <property type="entry name" value="Fibrillin 2"/>
    <property type="match status" value="1"/>
</dbReference>
<dbReference type="GO" id="GO:0005509">
    <property type="term" value="F:calcium ion binding"/>
    <property type="evidence" value="ECO:0007669"/>
    <property type="project" value="InterPro"/>
</dbReference>
<feature type="domain" description="EGF-like" evidence="16">
    <location>
        <begin position="668"/>
        <end position="709"/>
    </location>
</feature>
<organism evidence="17 18">
    <name type="scientific">Scopus umbretta</name>
    <name type="common">Hammerkop</name>
    <dbReference type="NCBI Taxonomy" id="33581"/>
    <lineage>
        <taxon>Eukaryota</taxon>
        <taxon>Metazoa</taxon>
        <taxon>Chordata</taxon>
        <taxon>Craniata</taxon>
        <taxon>Vertebrata</taxon>
        <taxon>Euteleostomi</taxon>
        <taxon>Archelosauria</taxon>
        <taxon>Archosauria</taxon>
        <taxon>Dinosauria</taxon>
        <taxon>Saurischia</taxon>
        <taxon>Theropoda</taxon>
        <taxon>Coelurosauria</taxon>
        <taxon>Aves</taxon>
        <taxon>Neognathae</taxon>
        <taxon>Neoaves</taxon>
        <taxon>Aequornithes</taxon>
        <taxon>Pelecaniformes</taxon>
        <taxon>Scopidae</taxon>
        <taxon>Scopus</taxon>
    </lineage>
</organism>
<dbReference type="OrthoDB" id="4062651at2759"/>
<dbReference type="GO" id="GO:0051049">
    <property type="term" value="P:regulation of transport"/>
    <property type="evidence" value="ECO:0007669"/>
    <property type="project" value="UniProtKB-ARBA"/>
</dbReference>
<evidence type="ECO:0000256" key="13">
    <source>
        <dbReference type="PROSITE-ProRule" id="PRU00461"/>
    </source>
</evidence>
<feature type="repeat" description="LDL-receptor class B" evidence="13">
    <location>
        <begin position="254"/>
        <end position="296"/>
    </location>
</feature>
<keyword evidence="9 15" id="KW-0472">Membrane</keyword>
<dbReference type="Pfam" id="PF00008">
    <property type="entry name" value="EGF"/>
    <property type="match status" value="2"/>
</dbReference>
<evidence type="ECO:0000256" key="2">
    <source>
        <dbReference type="ARBA" id="ARBA00017466"/>
    </source>
</evidence>
<keyword evidence="11" id="KW-0325">Glycoprotein</keyword>
<dbReference type="Proteomes" id="UP000539032">
    <property type="component" value="Unassembled WGS sequence"/>
</dbReference>
<proteinExistence type="predicted"/>
<dbReference type="GO" id="GO:0010604">
    <property type="term" value="P:positive regulation of macromolecule metabolic process"/>
    <property type="evidence" value="ECO:0007669"/>
    <property type="project" value="UniProtKB-ARBA"/>
</dbReference>
<evidence type="ECO:0000256" key="3">
    <source>
        <dbReference type="ARBA" id="ARBA00022536"/>
    </source>
</evidence>
<evidence type="ECO:0000256" key="4">
    <source>
        <dbReference type="ARBA" id="ARBA00022692"/>
    </source>
</evidence>
<dbReference type="GO" id="GO:0042813">
    <property type="term" value="F:Wnt receptor activity"/>
    <property type="evidence" value="ECO:0007669"/>
    <property type="project" value="TreeGrafter"/>
</dbReference>
<dbReference type="InterPro" id="IPR000152">
    <property type="entry name" value="EGF-type_Asp/Asn_hydroxyl_site"/>
</dbReference>
<keyword evidence="18" id="KW-1185">Reference proteome</keyword>
<feature type="domain" description="EGF-like" evidence="16">
    <location>
        <begin position="566"/>
        <end position="607"/>
    </location>
</feature>
<dbReference type="SMART" id="SM00135">
    <property type="entry name" value="LY"/>
    <property type="match status" value="5"/>
</dbReference>
<evidence type="ECO:0000256" key="11">
    <source>
        <dbReference type="ARBA" id="ARBA00023180"/>
    </source>
</evidence>
<dbReference type="Gene3D" id="2.120.10.30">
    <property type="entry name" value="TolB, C-terminal domain"/>
    <property type="match status" value="1"/>
</dbReference>
<dbReference type="GO" id="GO:0080090">
    <property type="term" value="P:regulation of primary metabolic process"/>
    <property type="evidence" value="ECO:0007669"/>
    <property type="project" value="UniProtKB-ARBA"/>
</dbReference>
<evidence type="ECO:0000313" key="18">
    <source>
        <dbReference type="Proteomes" id="UP000539032"/>
    </source>
</evidence>
<sequence>EKGTCDLNKGKCRRTICRPDSRTHRCKCSSGFILSRNKQFCEDINECGFWNHGCTLGCVNIPGSYYCTCPRGFVLLPDRKTCHELISCTSNDTECSHGCLQTSKGPVCFCPEGSVLKVDGKTCTGCTSPDNGGCSQICSSLNPSSWECACFPGYKLQRDRKHCTAIGPKPFLLFANGQDIRQISFDGTDYASLLDWQMGIVLALDSDPVESKIYFAHTALKWIERANLDGSNREKVIHEAIDIPEGLAVDWINRKLYWTDRGKACIERSNLNGMQRRMVIWGDISQPRGIAIHPFAKRLFWTDMGVNPRIDSSSLEGIDRQVIASTGLVWPSGIALDYLANKVYWCDAKRSVVESANLDGSGRRILAQNDVGHPFDVAVFEDHLWFSDWARPSLMRVDKKTGQNRVRLRGSMLRPSSMVVVHPLAKPGANPCLFENGGCDQICENNFGVAYCMCHPGFGKTQDGKTCHSLDASNTTAGSVSVHKEVVPMPTPKNSLQSTQNRGIFKDTDSGEKQKNILLMAEIMVSDQDDCTALECDVNAQCVLLEDGAMCQCLKGFTRKGKSCYDIDECAVNMDRCNRNVSGCINTEGGYVCKCLEGYTGDGVHCYDIDECKTGSHTCGENITCTNTEGNFTCSCGDDTSGTGISCKSTLSPTVVSNEYSTRPVPGDAVGCPPSYESYCLHGGVCNYVSDLQDYACNCVTGYVGERCQFSDLEWWEQQRAEQMKMRNITIAVCIAVLVLLLLLGSLAAYRHRYQNLYKKNLYAEAIRDVSSHTDNENITPTSNKSQFAVVKECNSSLETKAVDLIECETADPHPACPSEYVEEQPITYDKAAETLAKEEKEQGCRQEVPFGEKSRQPMGAAKGLPQAPWSIHHKPLLEREPCDVAPASLLMQPD</sequence>
<keyword evidence="4 15" id="KW-0812">Transmembrane</keyword>
<evidence type="ECO:0000256" key="6">
    <source>
        <dbReference type="ARBA" id="ARBA00022737"/>
    </source>
</evidence>
<dbReference type="GO" id="GO:0005615">
    <property type="term" value="C:extracellular space"/>
    <property type="evidence" value="ECO:0007669"/>
    <property type="project" value="UniProtKB-ARBA"/>
</dbReference>
<feature type="repeat" description="LDL-receptor class B" evidence="13">
    <location>
        <begin position="211"/>
        <end position="253"/>
    </location>
</feature>
<evidence type="ECO:0000256" key="1">
    <source>
        <dbReference type="ARBA" id="ARBA00004479"/>
    </source>
</evidence>
<feature type="transmembrane region" description="Helical" evidence="15">
    <location>
        <begin position="729"/>
        <end position="750"/>
    </location>
</feature>
<feature type="non-terminal residue" evidence="17">
    <location>
        <position position="1"/>
    </location>
</feature>
<dbReference type="GO" id="GO:0043410">
    <property type="term" value="P:positive regulation of MAPK cascade"/>
    <property type="evidence" value="ECO:0007669"/>
    <property type="project" value="TreeGrafter"/>
</dbReference>
<feature type="region of interest" description="Disordered" evidence="14">
    <location>
        <begin position="839"/>
        <end position="868"/>
    </location>
</feature>
<keyword evidence="8" id="KW-0339">Growth factor</keyword>
<protein>
    <recommendedName>
        <fullName evidence="2">Pro-epidermal growth factor</fullName>
    </recommendedName>
</protein>
<evidence type="ECO:0000256" key="7">
    <source>
        <dbReference type="ARBA" id="ARBA00022989"/>
    </source>
</evidence>
<dbReference type="GO" id="GO:0007173">
    <property type="term" value="P:epidermal growth factor receptor signaling pathway"/>
    <property type="evidence" value="ECO:0007669"/>
    <property type="project" value="TreeGrafter"/>
</dbReference>
<dbReference type="PROSITE" id="PS51120">
    <property type="entry name" value="LDLRB"/>
    <property type="match status" value="4"/>
</dbReference>
<feature type="repeat" description="LDL-receptor class B" evidence="13">
    <location>
        <begin position="297"/>
        <end position="340"/>
    </location>
</feature>
<dbReference type="GO" id="GO:0060070">
    <property type="term" value="P:canonical Wnt signaling pathway"/>
    <property type="evidence" value="ECO:0007669"/>
    <property type="project" value="TreeGrafter"/>
</dbReference>
<dbReference type="CDD" id="cd00054">
    <property type="entry name" value="EGF_CA"/>
    <property type="match status" value="2"/>
</dbReference>
<comment type="subcellular location">
    <subcellularLocation>
        <location evidence="1">Membrane</location>
        <topology evidence="1">Single-pass type I membrane protein</topology>
    </subcellularLocation>
</comment>
<evidence type="ECO:0000256" key="8">
    <source>
        <dbReference type="ARBA" id="ARBA00023030"/>
    </source>
</evidence>
<dbReference type="GO" id="GO:0005886">
    <property type="term" value="C:plasma membrane"/>
    <property type="evidence" value="ECO:0007669"/>
    <property type="project" value="TreeGrafter"/>
</dbReference>
<dbReference type="FunFam" id="2.120.10.30:FF:000028">
    <property type="entry name" value="Pro-epidermal growth factor"/>
    <property type="match status" value="1"/>
</dbReference>
<gene>
    <name evidence="17" type="primary">Egf</name>
    <name evidence="17" type="ORF">SCOUMB_R08500</name>
</gene>
<evidence type="ECO:0000256" key="12">
    <source>
        <dbReference type="PROSITE-ProRule" id="PRU00076"/>
    </source>
</evidence>
<dbReference type="GO" id="GO:0008083">
    <property type="term" value="F:growth factor activity"/>
    <property type="evidence" value="ECO:0007669"/>
    <property type="project" value="UniProtKB-KW"/>
</dbReference>
<dbReference type="Pfam" id="PF14670">
    <property type="entry name" value="FXa_inhibition"/>
    <property type="match status" value="1"/>
</dbReference>
<dbReference type="InterPro" id="IPR011042">
    <property type="entry name" value="6-blade_b-propeller_TolB-like"/>
</dbReference>
<dbReference type="InterPro" id="IPR018097">
    <property type="entry name" value="EGF_Ca-bd_CS"/>
</dbReference>
<dbReference type="PROSITE" id="PS00010">
    <property type="entry name" value="ASX_HYDROXYL"/>
    <property type="match status" value="2"/>
</dbReference>
<dbReference type="FunFam" id="2.10.25.10:FF:000219">
    <property type="entry name" value="Pro-epidermal growth factor"/>
    <property type="match status" value="1"/>
</dbReference>
<dbReference type="SUPFAM" id="SSF63825">
    <property type="entry name" value="YWTD domain"/>
    <property type="match status" value="1"/>
</dbReference>
<feature type="compositionally biased region" description="Basic and acidic residues" evidence="14">
    <location>
        <begin position="839"/>
        <end position="856"/>
    </location>
</feature>